<dbReference type="Pfam" id="PF12697">
    <property type="entry name" value="Abhydrolase_6"/>
    <property type="match status" value="1"/>
</dbReference>
<protein>
    <recommendedName>
        <fullName evidence="1">AB hydrolase-1 domain-containing protein</fullName>
    </recommendedName>
</protein>
<feature type="domain" description="AB hydrolase-1" evidence="1">
    <location>
        <begin position="13"/>
        <end position="103"/>
    </location>
</feature>
<dbReference type="InterPro" id="IPR000073">
    <property type="entry name" value="AB_hydrolase_1"/>
</dbReference>
<gene>
    <name evidence="2" type="ORF">N0V89_001668</name>
</gene>
<evidence type="ECO:0000313" key="2">
    <source>
        <dbReference type="EMBL" id="KAJ4361099.1"/>
    </source>
</evidence>
<dbReference type="OrthoDB" id="1263307at2759"/>
<dbReference type="GeneID" id="80905198"/>
<accession>A0A9W9CGW4</accession>
<proteinExistence type="predicted"/>
<reference evidence="2" key="1">
    <citation type="submission" date="2022-10" db="EMBL/GenBank/DDBJ databases">
        <title>Tapping the CABI collections for fungal endophytes: first genome assemblies for Collariella, Neodidymelliopsis, Ascochyta clinopodiicola, Didymella pomorum, Didymosphaeria variabile, Neocosmospora piperis and Neocucurbitaria cava.</title>
        <authorList>
            <person name="Hill R."/>
        </authorList>
    </citation>
    <scope>NUCLEOTIDE SEQUENCE</scope>
    <source>
        <strain evidence="2">IMI 356815</strain>
    </source>
</reference>
<dbReference type="EMBL" id="JAPEUX010000001">
    <property type="protein sequence ID" value="KAJ4361099.1"/>
    <property type="molecule type" value="Genomic_DNA"/>
</dbReference>
<evidence type="ECO:0000313" key="3">
    <source>
        <dbReference type="Proteomes" id="UP001140513"/>
    </source>
</evidence>
<dbReference type="SUPFAM" id="SSF53474">
    <property type="entry name" value="alpha/beta-Hydrolases"/>
    <property type="match status" value="1"/>
</dbReference>
<name>A0A9W9CGW4_9PLEO</name>
<dbReference type="InterPro" id="IPR052897">
    <property type="entry name" value="Sec-Metab_Biosynth_Hydrolase"/>
</dbReference>
<organism evidence="2 3">
    <name type="scientific">Didymosphaeria variabile</name>
    <dbReference type="NCBI Taxonomy" id="1932322"/>
    <lineage>
        <taxon>Eukaryota</taxon>
        <taxon>Fungi</taxon>
        <taxon>Dikarya</taxon>
        <taxon>Ascomycota</taxon>
        <taxon>Pezizomycotina</taxon>
        <taxon>Dothideomycetes</taxon>
        <taxon>Pleosporomycetidae</taxon>
        <taxon>Pleosporales</taxon>
        <taxon>Massarineae</taxon>
        <taxon>Didymosphaeriaceae</taxon>
        <taxon>Didymosphaeria</taxon>
    </lineage>
</organism>
<dbReference type="Proteomes" id="UP001140513">
    <property type="component" value="Unassembled WGS sequence"/>
</dbReference>
<comment type="caution">
    <text evidence="2">The sequence shown here is derived from an EMBL/GenBank/DDBJ whole genome shotgun (WGS) entry which is preliminary data.</text>
</comment>
<sequence>MHELYVPFPDANMLYNDLPEAEQRHWKSQLLSQDMVSFHEKTTAASWKGIPTSYLLCEDDLAIPATLQEHMIRGVEETGAEIEVTRLKCGHSPFLSKPDETVKWLRKVAGEEL</sequence>
<dbReference type="RefSeq" id="XP_056077301.1">
    <property type="nucleotide sequence ID" value="XM_056210479.1"/>
</dbReference>
<keyword evidence="3" id="KW-1185">Reference proteome</keyword>
<dbReference type="Gene3D" id="3.40.50.1820">
    <property type="entry name" value="alpha/beta hydrolase"/>
    <property type="match status" value="1"/>
</dbReference>
<dbReference type="InterPro" id="IPR029058">
    <property type="entry name" value="AB_hydrolase_fold"/>
</dbReference>
<evidence type="ECO:0000259" key="1">
    <source>
        <dbReference type="Pfam" id="PF12697"/>
    </source>
</evidence>
<dbReference type="PANTHER" id="PTHR37017:SF11">
    <property type="entry name" value="ESTERASE_LIPASE_THIOESTERASE DOMAIN-CONTAINING PROTEIN"/>
    <property type="match status" value="1"/>
</dbReference>
<dbReference type="AlphaFoldDB" id="A0A9W9CGW4"/>
<dbReference type="PANTHER" id="PTHR37017">
    <property type="entry name" value="AB HYDROLASE-1 DOMAIN-CONTAINING PROTEIN-RELATED"/>
    <property type="match status" value="1"/>
</dbReference>